<evidence type="ECO:0000313" key="3">
    <source>
        <dbReference type="Proteomes" id="UP000285112"/>
    </source>
</evidence>
<dbReference type="OrthoDB" id="5179393at2"/>
<dbReference type="EMBL" id="QZFV01000018">
    <property type="protein sequence ID" value="RJQ91826.1"/>
    <property type="molecule type" value="Genomic_DNA"/>
</dbReference>
<dbReference type="InterPro" id="IPR040701">
    <property type="entry name" value="Bact_RF_family2"/>
</dbReference>
<dbReference type="AlphaFoldDB" id="A0A419IB85"/>
<dbReference type="RefSeq" id="WP_120021525.1">
    <property type="nucleotide sequence ID" value="NZ_QZFV01000018.1"/>
</dbReference>
<accession>A0A419IB85</accession>
<dbReference type="Proteomes" id="UP000285112">
    <property type="component" value="Unassembled WGS sequence"/>
</dbReference>
<feature type="region of interest" description="Disordered" evidence="1">
    <location>
        <begin position="131"/>
        <end position="170"/>
    </location>
</feature>
<evidence type="ECO:0008006" key="4">
    <source>
        <dbReference type="Google" id="ProtNLM"/>
    </source>
</evidence>
<reference evidence="2 3" key="1">
    <citation type="submission" date="2018-09" db="EMBL/GenBank/DDBJ databases">
        <title>YIM PH 21725 draft genome.</title>
        <authorList>
            <person name="Miao C."/>
        </authorList>
    </citation>
    <scope>NUCLEOTIDE SEQUENCE [LARGE SCALE GENOMIC DNA]</scope>
    <source>
        <strain evidence="3">YIM PH21725</strain>
    </source>
</reference>
<name>A0A419IB85_9PSEU</name>
<gene>
    <name evidence="2" type="ORF">D5S19_01490</name>
</gene>
<dbReference type="Gene3D" id="3.30.420.60">
    <property type="entry name" value="eRF1 domain 2"/>
    <property type="match status" value="1"/>
</dbReference>
<dbReference type="Pfam" id="PF18844">
    <property type="entry name" value="baeRF_family2"/>
    <property type="match status" value="1"/>
</dbReference>
<comment type="caution">
    <text evidence="2">The sequence shown here is derived from an EMBL/GenBank/DDBJ whole genome shotgun (WGS) entry which is preliminary data.</text>
</comment>
<proteinExistence type="predicted"/>
<evidence type="ECO:0000256" key="1">
    <source>
        <dbReference type="SAM" id="MobiDB-lite"/>
    </source>
</evidence>
<protein>
    <recommendedName>
        <fullName evidence="4">Peptide chain release factor 1</fullName>
    </recommendedName>
</protein>
<feature type="compositionally biased region" description="Basic and acidic residues" evidence="1">
    <location>
        <begin position="160"/>
        <end position="170"/>
    </location>
</feature>
<sequence length="363" mass="38636">MDTADLRTLLTGGPFASVHFDESHDTEDAGKQLCLRLKEIDAALNEQDADRPTVDAVLHAAETGRPPAGRAGRSLVAAHGTVLLDQRLAAPPPAGETRYSALPYFLPTLTHAEDARPHLVVLVDRTGADIETHRPGGSVETETVQGRDHPVHKVRRGGAGHRDAQSRAEETAHRNLAEVAGRVSKAAERLRPRVIVLAGEVQARTELHDRLPAPVRPRTAEVDTGSRAPGAGRAELDRAIRELLAGQHLAELDDLAERFRAEEARESGPAVAGLPAVTAALVEANVTTLLVGDPGDARVYTGEEPGQIGVHRSRLRALGADDPVEHRADEALPYAAVAAGADVVVMDERLDLADGFGALLRHS</sequence>
<keyword evidence="3" id="KW-1185">Reference proteome</keyword>
<evidence type="ECO:0000313" key="2">
    <source>
        <dbReference type="EMBL" id="RJQ91826.1"/>
    </source>
</evidence>
<dbReference type="InterPro" id="IPR042226">
    <property type="entry name" value="eFR1_2_sf"/>
</dbReference>
<organism evidence="2 3">
    <name type="scientific">Amycolatopsis panacis</name>
    <dbReference type="NCBI Taxonomy" id="2340917"/>
    <lineage>
        <taxon>Bacteria</taxon>
        <taxon>Bacillati</taxon>
        <taxon>Actinomycetota</taxon>
        <taxon>Actinomycetes</taxon>
        <taxon>Pseudonocardiales</taxon>
        <taxon>Pseudonocardiaceae</taxon>
        <taxon>Amycolatopsis</taxon>
    </lineage>
</organism>